<dbReference type="RefSeq" id="WP_229592052.1">
    <property type="nucleotide sequence ID" value="NZ_AP024485.1"/>
</dbReference>
<accession>A0ABM7P9N4</accession>
<reference evidence="1" key="1">
    <citation type="journal article" date="2022" name="Arch. Microbiol.">
        <title>Pseudodesulfovibrio sediminis sp. nov., a mesophilic and neutrophilic sulfate-reducing bacterium isolated from sediment of a brackish lake.</title>
        <authorList>
            <person name="Takahashi A."/>
            <person name="Kojima H."/>
            <person name="Watanabe M."/>
            <person name="Fukui M."/>
        </authorList>
    </citation>
    <scope>NUCLEOTIDE SEQUENCE</scope>
    <source>
        <strain evidence="1">SF6</strain>
    </source>
</reference>
<evidence type="ECO:0000313" key="2">
    <source>
        <dbReference type="Proteomes" id="UP001053296"/>
    </source>
</evidence>
<organism evidence="1 2">
    <name type="scientific">Pseudodesulfovibrio sediminis</name>
    <dbReference type="NCBI Taxonomy" id="2810563"/>
    <lineage>
        <taxon>Bacteria</taxon>
        <taxon>Pseudomonadati</taxon>
        <taxon>Thermodesulfobacteriota</taxon>
        <taxon>Desulfovibrionia</taxon>
        <taxon>Desulfovibrionales</taxon>
        <taxon>Desulfovibrionaceae</taxon>
    </lineage>
</organism>
<gene>
    <name evidence="1" type="ORF">PSDVSF_33550</name>
</gene>
<protein>
    <submittedName>
        <fullName evidence="1">Uncharacterized protein</fullName>
    </submittedName>
</protein>
<name>A0ABM7P9N4_9BACT</name>
<dbReference type="EMBL" id="AP024485">
    <property type="protein sequence ID" value="BCS90113.1"/>
    <property type="molecule type" value="Genomic_DNA"/>
</dbReference>
<evidence type="ECO:0000313" key="1">
    <source>
        <dbReference type="EMBL" id="BCS90113.1"/>
    </source>
</evidence>
<keyword evidence="2" id="KW-1185">Reference proteome</keyword>
<sequence>MKNNIGSTDNTLIRRVSKHPIANRKKAVAQDCEQADEMIPTLSMNYLKEFKAAASRTKKLGLGEYTLCETPFPIDQSILNAVEETGHIPFADRAGKAMSVNFGMFHMLTKKFFIPGGLITLGNVSINGTMRMPVTPTDFKKMVENESGEEDMGMYHLWTTLPGGVILDHVLPSALHADDLIEVNEAVPAERFFHGQADALPHDIVYHPMIVGLEFFIASGTIDREAMEYLMGEKFPKQYS</sequence>
<proteinExistence type="predicted"/>
<dbReference type="Proteomes" id="UP001053296">
    <property type="component" value="Chromosome"/>
</dbReference>